<dbReference type="Proteomes" id="UP001527202">
    <property type="component" value="Unassembled WGS sequence"/>
</dbReference>
<dbReference type="Gene3D" id="3.30.70.100">
    <property type="match status" value="1"/>
</dbReference>
<proteinExistence type="predicted"/>
<evidence type="ECO:0000313" key="3">
    <source>
        <dbReference type="EMBL" id="QAV21436.1"/>
    </source>
</evidence>
<dbReference type="GeneID" id="95378773"/>
<dbReference type="RefSeq" id="WP_042234383.1">
    <property type="nucleotide sequence ID" value="NZ_CP026520.1"/>
</dbReference>
<organism evidence="3 4">
    <name type="scientific">Paenibacillus chitinolyticus</name>
    <dbReference type="NCBI Taxonomy" id="79263"/>
    <lineage>
        <taxon>Bacteria</taxon>
        <taxon>Bacillati</taxon>
        <taxon>Bacillota</taxon>
        <taxon>Bacilli</taxon>
        <taxon>Bacillales</taxon>
        <taxon>Paenibacillaceae</taxon>
        <taxon>Paenibacillus</taxon>
    </lineage>
</organism>
<evidence type="ECO:0000313" key="5">
    <source>
        <dbReference type="Proteomes" id="UP001527202"/>
    </source>
</evidence>
<dbReference type="EMBL" id="JAMDMJ010000027">
    <property type="protein sequence ID" value="MCY9598035.1"/>
    <property type="molecule type" value="Genomic_DNA"/>
</dbReference>
<dbReference type="InterPro" id="IPR011008">
    <property type="entry name" value="Dimeric_a/b-barrel"/>
</dbReference>
<evidence type="ECO:0000313" key="4">
    <source>
        <dbReference type="Proteomes" id="UP000288943"/>
    </source>
</evidence>
<protein>
    <submittedName>
        <fullName evidence="3">Antibiotic biosynthesis monooxygenase</fullName>
    </submittedName>
</protein>
<sequence length="98" mass="10790">MIIIHAAMRLQPGKDDAFLKEILPLVEASRGESGNVSYDLYKHAEKEHAYTMVEVWKDQQAVTSHNSSAHFTAFTGKAGEFLAAPLDVKVYAAEAVKV</sequence>
<keyword evidence="3" id="KW-0503">Monooxygenase</keyword>
<gene>
    <name evidence="2" type="ORF">M5X16_19970</name>
    <name evidence="3" type="ORF">PC41400_28690</name>
</gene>
<keyword evidence="3" id="KW-0560">Oxidoreductase</keyword>
<dbReference type="PROSITE" id="PS51725">
    <property type="entry name" value="ABM"/>
    <property type="match status" value="1"/>
</dbReference>
<keyword evidence="5" id="KW-1185">Reference proteome</keyword>
<evidence type="ECO:0000313" key="2">
    <source>
        <dbReference type="EMBL" id="MCY9598035.1"/>
    </source>
</evidence>
<name>A0A410X4B3_9BACL</name>
<accession>A0A410X4B3</accession>
<dbReference type="PANTHER" id="PTHR33336">
    <property type="entry name" value="QUINOL MONOOXYGENASE YGIN-RELATED"/>
    <property type="match status" value="1"/>
</dbReference>
<dbReference type="KEGG" id="pchi:PC41400_28690"/>
<dbReference type="InterPro" id="IPR007138">
    <property type="entry name" value="ABM_dom"/>
</dbReference>
<dbReference type="SUPFAM" id="SSF54909">
    <property type="entry name" value="Dimeric alpha+beta barrel"/>
    <property type="match status" value="1"/>
</dbReference>
<reference evidence="2 5" key="2">
    <citation type="submission" date="2022-05" db="EMBL/GenBank/DDBJ databases">
        <title>Genome Sequencing of Bee-Associated Microbes.</title>
        <authorList>
            <person name="Dunlap C."/>
        </authorList>
    </citation>
    <scope>NUCLEOTIDE SEQUENCE [LARGE SCALE GENOMIC DNA]</scope>
    <source>
        <strain evidence="2 5">NRRL B-23120</strain>
    </source>
</reference>
<feature type="domain" description="ABM" evidence="1">
    <location>
        <begin position="2"/>
        <end position="91"/>
    </location>
</feature>
<dbReference type="EMBL" id="CP026520">
    <property type="protein sequence ID" value="QAV21436.1"/>
    <property type="molecule type" value="Genomic_DNA"/>
</dbReference>
<dbReference type="OrthoDB" id="287932at2"/>
<dbReference type="AlphaFoldDB" id="A0A410X4B3"/>
<dbReference type="InterPro" id="IPR050744">
    <property type="entry name" value="AI-2_Isomerase_LsrG"/>
</dbReference>
<evidence type="ECO:0000259" key="1">
    <source>
        <dbReference type="PROSITE" id="PS51725"/>
    </source>
</evidence>
<dbReference type="GO" id="GO:0004497">
    <property type="term" value="F:monooxygenase activity"/>
    <property type="evidence" value="ECO:0007669"/>
    <property type="project" value="UniProtKB-KW"/>
</dbReference>
<dbReference type="PANTHER" id="PTHR33336:SF3">
    <property type="entry name" value="ABM DOMAIN-CONTAINING PROTEIN"/>
    <property type="match status" value="1"/>
</dbReference>
<dbReference type="Proteomes" id="UP000288943">
    <property type="component" value="Chromosome"/>
</dbReference>
<dbReference type="Pfam" id="PF03992">
    <property type="entry name" value="ABM"/>
    <property type="match status" value="1"/>
</dbReference>
<reference evidence="3 4" key="1">
    <citation type="submission" date="2018-01" db="EMBL/GenBank/DDBJ databases">
        <title>The whole genome sequencing and assembly of Paenibacillus chitinolyticus KCCM 41400 strain.</title>
        <authorList>
            <person name="Kim J.-Y."/>
            <person name="Park M.-K."/>
            <person name="Lee Y.-J."/>
            <person name="Yi H."/>
            <person name="Bahn Y.-S."/>
            <person name="Kim J.F."/>
            <person name="Lee D.-W."/>
        </authorList>
    </citation>
    <scope>NUCLEOTIDE SEQUENCE [LARGE SCALE GENOMIC DNA]</scope>
    <source>
        <strain evidence="3 4">KCCM 41400</strain>
    </source>
</reference>